<evidence type="ECO:0000259" key="3">
    <source>
        <dbReference type="Pfam" id="PF08338"/>
    </source>
</evidence>
<dbReference type="Gene3D" id="3.40.50.720">
    <property type="entry name" value="NAD(P)-binding Rossmann-like Domain"/>
    <property type="match status" value="1"/>
</dbReference>
<dbReference type="InterPro" id="IPR036291">
    <property type="entry name" value="NAD(P)-bd_dom_sf"/>
</dbReference>
<keyword evidence="5" id="KW-1185">Reference proteome</keyword>
<dbReference type="Pfam" id="PF08338">
    <property type="entry name" value="DUF1731"/>
    <property type="match status" value="1"/>
</dbReference>
<evidence type="ECO:0000259" key="2">
    <source>
        <dbReference type="Pfam" id="PF01370"/>
    </source>
</evidence>
<evidence type="ECO:0000313" key="5">
    <source>
        <dbReference type="Proteomes" id="UP001500507"/>
    </source>
</evidence>
<name>A0ABP3XPZ1_9FLAO</name>
<evidence type="ECO:0000256" key="1">
    <source>
        <dbReference type="ARBA" id="ARBA00009353"/>
    </source>
</evidence>
<dbReference type="InterPro" id="IPR013549">
    <property type="entry name" value="DUF1731"/>
</dbReference>
<dbReference type="InterPro" id="IPR010099">
    <property type="entry name" value="SDR39U1"/>
</dbReference>
<accession>A0ABP3XPZ1</accession>
<sequence length="301" mass="33471">MRVLITGATGLIGSQIVKDCHSKGINVNYLTTSKSKLEKADNYKGFYWDPYQGEIDEDCFYGVSSIIHLVGASIAERWTDAYKDIIIKSRVQTTGLLVEVLGNIDHEITHVVSASAIGYYPDSLHKIYDETEQEINSSFLGKVVVKWESAVDKFMQVGIKVAKVRIGVVMAKEGGALQKLMQPVKYYAGAPLGSGKQWQSWIHINDLSRLFIYISQHSFAGIFNGVSPNPVTNERLTKEIASVLEKPIILPKVPAFMLKLMLGEMSAVVLESQLISSNKIESEGFEFDYTNITKALQDLLK</sequence>
<reference evidence="5" key="1">
    <citation type="journal article" date="2019" name="Int. J. Syst. Evol. Microbiol.">
        <title>The Global Catalogue of Microorganisms (GCM) 10K type strain sequencing project: providing services to taxonomists for standard genome sequencing and annotation.</title>
        <authorList>
            <consortium name="The Broad Institute Genomics Platform"/>
            <consortium name="The Broad Institute Genome Sequencing Center for Infectious Disease"/>
            <person name="Wu L."/>
            <person name="Ma J."/>
        </authorList>
    </citation>
    <scope>NUCLEOTIDE SEQUENCE [LARGE SCALE GENOMIC DNA]</scope>
    <source>
        <strain evidence="5">JCM 16082</strain>
    </source>
</reference>
<dbReference type="PANTHER" id="PTHR11092">
    <property type="entry name" value="SUGAR NUCLEOTIDE EPIMERASE RELATED"/>
    <property type="match status" value="1"/>
</dbReference>
<dbReference type="Proteomes" id="UP001500507">
    <property type="component" value="Unassembled WGS sequence"/>
</dbReference>
<protein>
    <submittedName>
        <fullName evidence="4">TIGR01777 family oxidoreductase</fullName>
    </submittedName>
</protein>
<feature type="domain" description="DUF1731" evidence="3">
    <location>
        <begin position="253"/>
        <end position="299"/>
    </location>
</feature>
<dbReference type="InterPro" id="IPR001509">
    <property type="entry name" value="Epimerase_deHydtase"/>
</dbReference>
<comment type="similarity">
    <text evidence="1">Belongs to the NAD(P)-dependent epimerase/dehydratase family. SDR39U1 subfamily.</text>
</comment>
<organism evidence="4 5">
    <name type="scientific">Gangjinia marincola</name>
    <dbReference type="NCBI Taxonomy" id="578463"/>
    <lineage>
        <taxon>Bacteria</taxon>
        <taxon>Pseudomonadati</taxon>
        <taxon>Bacteroidota</taxon>
        <taxon>Flavobacteriia</taxon>
        <taxon>Flavobacteriales</taxon>
        <taxon>Flavobacteriaceae</taxon>
        <taxon>Gangjinia</taxon>
    </lineage>
</organism>
<gene>
    <name evidence="4" type="ORF">GCM10009117_04370</name>
</gene>
<comment type="caution">
    <text evidence="4">The sequence shown here is derived from an EMBL/GenBank/DDBJ whole genome shotgun (WGS) entry which is preliminary data.</text>
</comment>
<dbReference type="EMBL" id="BAAAFG010000002">
    <property type="protein sequence ID" value="GAA0871291.1"/>
    <property type="molecule type" value="Genomic_DNA"/>
</dbReference>
<dbReference type="RefSeq" id="WP_343763251.1">
    <property type="nucleotide sequence ID" value="NZ_BAAAFG010000002.1"/>
</dbReference>
<feature type="domain" description="NAD-dependent epimerase/dehydratase" evidence="2">
    <location>
        <begin position="3"/>
        <end position="218"/>
    </location>
</feature>
<evidence type="ECO:0000313" key="4">
    <source>
        <dbReference type="EMBL" id="GAA0871291.1"/>
    </source>
</evidence>
<dbReference type="Pfam" id="PF01370">
    <property type="entry name" value="Epimerase"/>
    <property type="match status" value="1"/>
</dbReference>
<proteinExistence type="inferred from homology"/>
<dbReference type="SUPFAM" id="SSF51735">
    <property type="entry name" value="NAD(P)-binding Rossmann-fold domains"/>
    <property type="match status" value="1"/>
</dbReference>
<dbReference type="PANTHER" id="PTHR11092:SF0">
    <property type="entry name" value="EPIMERASE FAMILY PROTEIN SDR39U1"/>
    <property type="match status" value="1"/>
</dbReference>
<dbReference type="NCBIfam" id="TIGR01777">
    <property type="entry name" value="yfcH"/>
    <property type="match status" value="1"/>
</dbReference>